<gene>
    <name evidence="1" type="ORF">LZC95_48660</name>
</gene>
<proteinExistence type="predicted"/>
<accession>A0ABZ2K6J5</accession>
<dbReference type="EMBL" id="CP089982">
    <property type="protein sequence ID" value="WXA94306.1"/>
    <property type="molecule type" value="Genomic_DNA"/>
</dbReference>
<dbReference type="InterPro" id="IPR043869">
    <property type="entry name" value="DUF5829"/>
</dbReference>
<dbReference type="Proteomes" id="UP001379533">
    <property type="component" value="Chromosome"/>
</dbReference>
<dbReference type="RefSeq" id="WP_394844907.1">
    <property type="nucleotide sequence ID" value="NZ_CP089982.1"/>
</dbReference>
<protein>
    <submittedName>
        <fullName evidence="1">DUF5829 family protein</fullName>
    </submittedName>
</protein>
<evidence type="ECO:0000313" key="2">
    <source>
        <dbReference type="Proteomes" id="UP001379533"/>
    </source>
</evidence>
<reference evidence="1 2" key="1">
    <citation type="submission" date="2021-12" db="EMBL/GenBank/DDBJ databases">
        <title>Discovery of the Pendulisporaceae a myxobacterial family with distinct sporulation behavior and unique specialized metabolism.</title>
        <authorList>
            <person name="Garcia R."/>
            <person name="Popoff A."/>
            <person name="Bader C.D."/>
            <person name="Loehr J."/>
            <person name="Walesch S."/>
            <person name="Walt C."/>
            <person name="Boldt J."/>
            <person name="Bunk B."/>
            <person name="Haeckl F.J.F.P.J."/>
            <person name="Gunesch A.P."/>
            <person name="Birkelbach J."/>
            <person name="Nuebel U."/>
            <person name="Pietschmann T."/>
            <person name="Bach T."/>
            <person name="Mueller R."/>
        </authorList>
    </citation>
    <scope>NUCLEOTIDE SEQUENCE [LARGE SCALE GENOMIC DNA]</scope>
    <source>
        <strain evidence="1 2">MSr12523</strain>
    </source>
</reference>
<name>A0ABZ2K6J5_9BACT</name>
<sequence length="307" mass="34062">MVLVSLLAVLAACSRGQDARPPTKAPEPRVVLNHVVATLDAETLAAIQRNSFIREHLAAAEERTNATADGQSWTGFYLYGRDTSIEFFGPGPSTAAGDGAIGLGVDERGGLERLASRLRASGRRFHPHLVTKRDPDGRELPWFTTATFLPERPKAPFGSWVMEYRPEFMAGRVAGTQRDPNDVSRRNYLFIRYRPEMLVENLRSAHYRMPCRERDEFATDFAAYGWRVRREGDDAVATGPDFEMRLTADAERTGLVELRFALQRKVDRQEVALGSSKLTVGPGSDAVWRFAAASRTTSQTSLSEGAN</sequence>
<dbReference type="Pfam" id="PF19147">
    <property type="entry name" value="DUF5829"/>
    <property type="match status" value="1"/>
</dbReference>
<evidence type="ECO:0000313" key="1">
    <source>
        <dbReference type="EMBL" id="WXA94306.1"/>
    </source>
</evidence>
<organism evidence="1 2">
    <name type="scientific">Pendulispora brunnea</name>
    <dbReference type="NCBI Taxonomy" id="2905690"/>
    <lineage>
        <taxon>Bacteria</taxon>
        <taxon>Pseudomonadati</taxon>
        <taxon>Myxococcota</taxon>
        <taxon>Myxococcia</taxon>
        <taxon>Myxococcales</taxon>
        <taxon>Sorangiineae</taxon>
        <taxon>Pendulisporaceae</taxon>
        <taxon>Pendulispora</taxon>
    </lineage>
</organism>
<keyword evidence="2" id="KW-1185">Reference proteome</keyword>